<comment type="caution">
    <text evidence="2">The sequence shown here is derived from an EMBL/GenBank/DDBJ whole genome shotgun (WGS) entry which is preliminary data.</text>
</comment>
<protein>
    <submittedName>
        <fullName evidence="2">SH3 domain-containing protein</fullName>
    </submittedName>
</protein>
<dbReference type="Proteomes" id="UP000719267">
    <property type="component" value="Unassembled WGS sequence"/>
</dbReference>
<sequence>MTFNFSGNNNSNIIQVENKSSDNIYIVTSESGIIIREKPSLGSKRIGAIPFGSKINVLEKTNKELIIKDNGKEINGNWVKIKTYNHPYYYSEGIEFGYVFNGFIKEESEFILELKDKMQEYPEFKNYEIVKNNNPFVLNGDFFGDGAKDLAIKIKDSTSMTFGFVDNKINGKERIVVINNENLSGGNLDFGWTEQLEKVSKNKNLWPKNEDMSNINVNFKYPINKKLVLGYNSLFGHNLESCGGGYIFWYNNKFHTITGD</sequence>
<evidence type="ECO:0000313" key="3">
    <source>
        <dbReference type="Proteomes" id="UP000719267"/>
    </source>
</evidence>
<evidence type="ECO:0000313" key="2">
    <source>
        <dbReference type="EMBL" id="MBW2963079.1"/>
    </source>
</evidence>
<keyword evidence="3" id="KW-1185">Reference proteome</keyword>
<reference evidence="2 3" key="1">
    <citation type="submission" date="2021-07" db="EMBL/GenBank/DDBJ databases">
        <title>Mesonia aestuariivivens sp. nov., isolated from a tidal flat.</title>
        <authorList>
            <person name="Kim Y.-O."/>
            <person name="Yoon J.-H."/>
        </authorList>
    </citation>
    <scope>NUCLEOTIDE SEQUENCE [LARGE SCALE GENOMIC DNA]</scope>
    <source>
        <strain evidence="2 3">JHPTF-M18</strain>
    </source>
</reference>
<dbReference type="InterPro" id="IPR003646">
    <property type="entry name" value="SH3-like_bac-type"/>
</dbReference>
<accession>A0ABS6W5T2</accession>
<organism evidence="2 3">
    <name type="scientific">Mesonia aestuariivivens</name>
    <dbReference type="NCBI Taxonomy" id="2796128"/>
    <lineage>
        <taxon>Bacteria</taxon>
        <taxon>Pseudomonadati</taxon>
        <taxon>Bacteroidota</taxon>
        <taxon>Flavobacteriia</taxon>
        <taxon>Flavobacteriales</taxon>
        <taxon>Flavobacteriaceae</taxon>
        <taxon>Mesonia</taxon>
    </lineage>
</organism>
<name>A0ABS6W5T2_9FLAO</name>
<proteinExistence type="predicted"/>
<feature type="domain" description="SH3b" evidence="1">
    <location>
        <begin position="22"/>
        <end position="108"/>
    </location>
</feature>
<gene>
    <name evidence="2" type="ORF">KW502_14940</name>
</gene>
<dbReference type="PROSITE" id="PS51781">
    <property type="entry name" value="SH3B"/>
    <property type="match status" value="1"/>
</dbReference>
<dbReference type="EMBL" id="JAHWDF010000034">
    <property type="protein sequence ID" value="MBW2963079.1"/>
    <property type="molecule type" value="Genomic_DNA"/>
</dbReference>
<dbReference type="Pfam" id="PF08239">
    <property type="entry name" value="SH3_3"/>
    <property type="match status" value="1"/>
</dbReference>
<evidence type="ECO:0000259" key="1">
    <source>
        <dbReference type="PROSITE" id="PS51781"/>
    </source>
</evidence>